<keyword evidence="3" id="KW-1185">Reference proteome</keyword>
<comment type="caution">
    <text evidence="2">The sequence shown here is derived from an EMBL/GenBank/DDBJ whole genome shotgun (WGS) entry which is preliminary data.</text>
</comment>
<protein>
    <submittedName>
        <fullName evidence="2">Uncharacterized protein</fullName>
    </submittedName>
</protein>
<dbReference type="Proteomes" id="UP000480350">
    <property type="component" value="Unassembled WGS sequence"/>
</dbReference>
<gene>
    <name evidence="2" type="ORF">GQ651_13145</name>
</gene>
<feature type="transmembrane region" description="Helical" evidence="1">
    <location>
        <begin position="7"/>
        <end position="32"/>
    </location>
</feature>
<dbReference type="EMBL" id="WUPT01000002">
    <property type="protein sequence ID" value="MXQ08797.1"/>
    <property type="molecule type" value="Genomic_DNA"/>
</dbReference>
<evidence type="ECO:0000313" key="2">
    <source>
        <dbReference type="EMBL" id="MXQ08797.1"/>
    </source>
</evidence>
<evidence type="ECO:0000313" key="3">
    <source>
        <dbReference type="Proteomes" id="UP000480350"/>
    </source>
</evidence>
<organism evidence="2 3">
    <name type="scientific">Kangsaoukella pontilimi</name>
    <dbReference type="NCBI Taxonomy" id="2691042"/>
    <lineage>
        <taxon>Bacteria</taxon>
        <taxon>Pseudomonadati</taxon>
        <taxon>Pseudomonadota</taxon>
        <taxon>Alphaproteobacteria</taxon>
        <taxon>Rhodobacterales</taxon>
        <taxon>Paracoccaceae</taxon>
        <taxon>Kangsaoukella</taxon>
    </lineage>
</organism>
<accession>A0A7C9MS17</accession>
<evidence type="ECO:0000256" key="1">
    <source>
        <dbReference type="SAM" id="Phobius"/>
    </source>
</evidence>
<name>A0A7C9MS17_9RHOB</name>
<keyword evidence="1" id="KW-0472">Membrane</keyword>
<keyword evidence="1" id="KW-1133">Transmembrane helix</keyword>
<dbReference type="RefSeq" id="WP_160764696.1">
    <property type="nucleotide sequence ID" value="NZ_WUPT01000002.1"/>
</dbReference>
<keyword evidence="1" id="KW-0812">Transmembrane</keyword>
<proteinExistence type="predicted"/>
<sequence>MTLLNKLWAIGTFGVGLYLGGAVMLGFTPGLQSGIGLFERLGAVFVKVSAEIGPFLTGLGIIVLGGVLGVLSLFSDLRDGTGPFVDGDGGDGD</sequence>
<reference evidence="2 3" key="2">
    <citation type="submission" date="2020-03" db="EMBL/GenBank/DDBJ databases">
        <title>Kangsaoukella pontilimi gen. nov., sp. nov., a new member of the family Rhodobacteraceae isolated from a tidal mudflat.</title>
        <authorList>
            <person name="Kim I.S."/>
        </authorList>
    </citation>
    <scope>NUCLEOTIDE SEQUENCE [LARGE SCALE GENOMIC DNA]</scope>
    <source>
        <strain evidence="2 3">GH1-50</strain>
    </source>
</reference>
<dbReference type="AlphaFoldDB" id="A0A7C9MS17"/>
<feature type="transmembrane region" description="Helical" evidence="1">
    <location>
        <begin position="52"/>
        <end position="74"/>
    </location>
</feature>
<reference evidence="2 3" key="1">
    <citation type="submission" date="2019-12" db="EMBL/GenBank/DDBJ databases">
        <authorList>
            <person name="Lee S.D."/>
        </authorList>
    </citation>
    <scope>NUCLEOTIDE SEQUENCE [LARGE SCALE GENOMIC DNA]</scope>
    <source>
        <strain evidence="2 3">GH1-50</strain>
    </source>
</reference>